<dbReference type="InterPro" id="IPR000569">
    <property type="entry name" value="HECT_dom"/>
</dbReference>
<evidence type="ECO:0000256" key="2">
    <source>
        <dbReference type="ARBA" id="ARBA00022786"/>
    </source>
</evidence>
<accession>A0A2I4D7B2</accession>
<comment type="caution">
    <text evidence="3">Lacks conserved residue(s) required for the propagation of feature annotation.</text>
</comment>
<dbReference type="Gene3D" id="3.90.1750.10">
    <property type="entry name" value="Hect, E3 ligase catalytic domains"/>
    <property type="match status" value="1"/>
</dbReference>
<evidence type="ECO:0000259" key="4">
    <source>
        <dbReference type="PROSITE" id="PS50237"/>
    </source>
</evidence>
<dbReference type="GeneID" id="106535614"/>
<protein>
    <submittedName>
        <fullName evidence="6">Uncharacterized protein LOC106535614</fullName>
    </submittedName>
</protein>
<keyword evidence="2 3" id="KW-0833">Ubl conjugation pathway</keyword>
<reference evidence="6" key="1">
    <citation type="submission" date="2025-08" db="UniProtKB">
        <authorList>
            <consortium name="RefSeq"/>
        </authorList>
    </citation>
    <scope>IDENTIFICATION</scope>
</reference>
<organism evidence="5 6">
    <name type="scientific">Austrofundulus limnaeus</name>
    <name type="common">Annual killifish</name>
    <dbReference type="NCBI Taxonomy" id="52670"/>
    <lineage>
        <taxon>Eukaryota</taxon>
        <taxon>Metazoa</taxon>
        <taxon>Chordata</taxon>
        <taxon>Craniata</taxon>
        <taxon>Vertebrata</taxon>
        <taxon>Euteleostomi</taxon>
        <taxon>Actinopterygii</taxon>
        <taxon>Neopterygii</taxon>
        <taxon>Teleostei</taxon>
        <taxon>Neoteleostei</taxon>
        <taxon>Acanthomorphata</taxon>
        <taxon>Ovalentaria</taxon>
        <taxon>Atherinomorphae</taxon>
        <taxon>Cyprinodontiformes</taxon>
        <taxon>Rivulidae</taxon>
        <taxon>Austrofundulus</taxon>
    </lineage>
</organism>
<dbReference type="RefSeq" id="XP_013888119.1">
    <property type="nucleotide sequence ID" value="XM_014032665.1"/>
</dbReference>
<proteinExistence type="predicted"/>
<dbReference type="Pfam" id="PF00632">
    <property type="entry name" value="HECT"/>
    <property type="match status" value="1"/>
</dbReference>
<evidence type="ECO:0000256" key="3">
    <source>
        <dbReference type="PROSITE-ProRule" id="PRU00104"/>
    </source>
</evidence>
<keyword evidence="1" id="KW-0808">Transferase</keyword>
<dbReference type="Proteomes" id="UP000192220">
    <property type="component" value="Unplaced"/>
</dbReference>
<name>A0A2I4D7B2_AUSLI</name>
<sequence length="401" mass="44486">MEKCIICQSSIPLCELANHIDECKQETSRNNEEDMDEDIAMAIQQSLHQEMTTVQQQSIIDIQQDGTSLGVMTLVINEQSEDQEQNPTIEVEAVVAPEAVLSVQSHIWELEDTVEEGMENEGIVRSPDSGLRTVLEDLQKGLQSGSAPIHNSLHVCREFIMEGSFRAFRRTRFNPLHQLTVTFVDVEGESEGAVDDGGPSREFLRLLVAALRDSRYFEGPEDRKNLSLVSRGLQFGDYKIIGQMLSLALLQGGVQPSFFSTRLYSLLCGQQTGPVSLEEVGDWELRQHLEKIKAAENLEEAQQAVQEASPLLCPLGCAGFLPDMESQHTFVEQAARAHVEGRIKPALDQLVEGLDCLKVAEAMRNHPETLSPIFVSGHNQLTVQNMINLFDTDFSPPGSNA</sequence>
<dbReference type="OrthoDB" id="8442306at2759"/>
<evidence type="ECO:0000313" key="5">
    <source>
        <dbReference type="Proteomes" id="UP000192220"/>
    </source>
</evidence>
<dbReference type="InterPro" id="IPR035983">
    <property type="entry name" value="Hect_E3_ubiquitin_ligase"/>
</dbReference>
<dbReference type="PROSITE" id="PS50237">
    <property type="entry name" value="HECT"/>
    <property type="match status" value="1"/>
</dbReference>
<dbReference type="AlphaFoldDB" id="A0A2I4D7B2"/>
<feature type="domain" description="HECT" evidence="4">
    <location>
        <begin position="169"/>
        <end position="280"/>
    </location>
</feature>
<dbReference type="InParanoid" id="A0A2I4D7B2"/>
<dbReference type="GO" id="GO:0004842">
    <property type="term" value="F:ubiquitin-protein transferase activity"/>
    <property type="evidence" value="ECO:0007669"/>
    <property type="project" value="InterPro"/>
</dbReference>
<dbReference type="STRING" id="52670.A0A2I4D7B2"/>
<evidence type="ECO:0000256" key="1">
    <source>
        <dbReference type="ARBA" id="ARBA00022679"/>
    </source>
</evidence>
<evidence type="ECO:0000313" key="6">
    <source>
        <dbReference type="RefSeq" id="XP_013888119.1"/>
    </source>
</evidence>
<dbReference type="SUPFAM" id="SSF56204">
    <property type="entry name" value="Hect, E3 ligase catalytic domain"/>
    <property type="match status" value="1"/>
</dbReference>
<dbReference type="KEGG" id="alim:106535614"/>
<gene>
    <name evidence="6" type="primary">LOC106535614</name>
</gene>
<keyword evidence="5" id="KW-1185">Reference proteome</keyword>